<protein>
    <submittedName>
        <fullName evidence="1">Uncharacterized protein</fullName>
    </submittedName>
</protein>
<proteinExistence type="predicted"/>
<name>A0A327NGL2_PSEFL</name>
<organism evidence="1 2">
    <name type="scientific">Pseudomonas fluorescens</name>
    <dbReference type="NCBI Taxonomy" id="294"/>
    <lineage>
        <taxon>Bacteria</taxon>
        <taxon>Pseudomonadati</taxon>
        <taxon>Pseudomonadota</taxon>
        <taxon>Gammaproteobacteria</taxon>
        <taxon>Pseudomonadales</taxon>
        <taxon>Pseudomonadaceae</taxon>
        <taxon>Pseudomonas</taxon>
    </lineage>
</organism>
<dbReference type="Proteomes" id="UP000249493">
    <property type="component" value="Unassembled WGS sequence"/>
</dbReference>
<sequence length="85" mass="9584">MTKGGHFTQKHCQGEVPPIPLWELACSRRRFRQTTSYCLTYRFREQARSHKDPLTVPAAINRSVYSAICSKAPTPSGETPPYTAT</sequence>
<comment type="caution">
    <text evidence="1">The sequence shown here is derived from an EMBL/GenBank/DDBJ whole genome shotgun (WGS) entry which is preliminary data.</text>
</comment>
<evidence type="ECO:0000313" key="2">
    <source>
        <dbReference type="Proteomes" id="UP000249493"/>
    </source>
</evidence>
<gene>
    <name evidence="1" type="ORF">DOZ80_07635</name>
</gene>
<reference evidence="1 2" key="1">
    <citation type="submission" date="2018-06" db="EMBL/GenBank/DDBJ databases">
        <authorList>
            <person name="Zhirakovskaya E."/>
        </authorList>
    </citation>
    <scope>NUCLEOTIDE SEQUENCE [LARGE SCALE GENOMIC DNA]</scope>
    <source>
        <strain evidence="1 2">LY3</strain>
    </source>
</reference>
<dbReference type="EMBL" id="QLIN01000002">
    <property type="protein sequence ID" value="RAI71698.1"/>
    <property type="molecule type" value="Genomic_DNA"/>
</dbReference>
<evidence type="ECO:0000313" key="1">
    <source>
        <dbReference type="EMBL" id="RAI71698.1"/>
    </source>
</evidence>
<accession>A0A327NGL2</accession>
<dbReference type="AlphaFoldDB" id="A0A327NGL2"/>